<feature type="region of interest" description="Disordered" evidence="2">
    <location>
        <begin position="1"/>
        <end position="32"/>
    </location>
</feature>
<gene>
    <name evidence="3" type="ORF">B0T26DRAFT_802505</name>
</gene>
<dbReference type="GeneID" id="85330321"/>
<dbReference type="Gene3D" id="1.10.287.1490">
    <property type="match status" value="1"/>
</dbReference>
<keyword evidence="1" id="KW-0175">Coiled coil</keyword>
<reference evidence="3" key="1">
    <citation type="submission" date="2023-06" db="EMBL/GenBank/DDBJ databases">
        <title>Genome-scale phylogeny and comparative genomics of the fungal order Sordariales.</title>
        <authorList>
            <consortium name="Lawrence Berkeley National Laboratory"/>
            <person name="Hensen N."/>
            <person name="Bonometti L."/>
            <person name="Westerberg I."/>
            <person name="Brannstrom I.O."/>
            <person name="Guillou S."/>
            <person name="Cros-Aarteil S."/>
            <person name="Calhoun S."/>
            <person name="Haridas S."/>
            <person name="Kuo A."/>
            <person name="Mondo S."/>
            <person name="Pangilinan J."/>
            <person name="Riley R."/>
            <person name="LaButti K."/>
            <person name="Andreopoulos B."/>
            <person name="Lipzen A."/>
            <person name="Chen C."/>
            <person name="Yanf M."/>
            <person name="Daum C."/>
            <person name="Ng V."/>
            <person name="Clum A."/>
            <person name="Steindorff A."/>
            <person name="Ohm R."/>
            <person name="Martin F."/>
            <person name="Silar P."/>
            <person name="Natvig D."/>
            <person name="Lalanne C."/>
            <person name="Gautier V."/>
            <person name="Ament-velasquez S.L."/>
            <person name="Kruys A."/>
            <person name="Hutchinson M.I."/>
            <person name="Powell A.J."/>
            <person name="Barry K."/>
            <person name="Miller A.N."/>
            <person name="Grigoriev I.V."/>
            <person name="Debuchy R."/>
            <person name="Gladieux P."/>
            <person name="Thoren M.H."/>
            <person name="Johannesson H."/>
        </authorList>
    </citation>
    <scope>NUCLEOTIDE SEQUENCE</scope>
    <source>
        <strain evidence="3">SMH2392-1A</strain>
    </source>
</reference>
<sequence>MGPRKDGYSKAKTPSSGDRDSRNDRISTNAGIKIERLKKEKDDLEYDLKSLKGQMQSEKVSVLKKEKRGLEDQVKSLKAEIQNVVDKWQQTYNALGKKYIDVSTELRKADRDLAEVDAKYSRSIAKHSKLQTTVDDLKKELQEERNHSAAFMKNIEAQEEIVTKAHSTAISLLARDVSSDFPDDEIKKEIRNFLQNSLFGWCADNSARRIAGPETAGPFLKQRGLLLRNNDDLPEHLQFDIQHNMAPVVLLQAALAHELLRSELEMATPQAPAPEPAYAPESDHRPAELNMGGAYMAANPLPDSYNTSLHSHT</sequence>
<keyword evidence="4" id="KW-1185">Reference proteome</keyword>
<name>A0AA40AK99_9PEZI</name>
<organism evidence="3 4">
    <name type="scientific">Lasiosphaeria miniovina</name>
    <dbReference type="NCBI Taxonomy" id="1954250"/>
    <lineage>
        <taxon>Eukaryota</taxon>
        <taxon>Fungi</taxon>
        <taxon>Dikarya</taxon>
        <taxon>Ascomycota</taxon>
        <taxon>Pezizomycotina</taxon>
        <taxon>Sordariomycetes</taxon>
        <taxon>Sordariomycetidae</taxon>
        <taxon>Sordariales</taxon>
        <taxon>Lasiosphaeriaceae</taxon>
        <taxon>Lasiosphaeria</taxon>
    </lineage>
</organism>
<evidence type="ECO:0000313" key="4">
    <source>
        <dbReference type="Proteomes" id="UP001172101"/>
    </source>
</evidence>
<feature type="coiled-coil region" evidence="1">
    <location>
        <begin position="34"/>
        <end position="87"/>
    </location>
</feature>
<dbReference type="RefSeq" id="XP_060296137.1">
    <property type="nucleotide sequence ID" value="XM_060447051.1"/>
</dbReference>
<evidence type="ECO:0000256" key="1">
    <source>
        <dbReference type="SAM" id="Coils"/>
    </source>
</evidence>
<feature type="coiled-coil region" evidence="1">
    <location>
        <begin position="127"/>
        <end position="154"/>
    </location>
</feature>
<dbReference type="EMBL" id="JAUIRO010000004">
    <property type="protein sequence ID" value="KAK0717344.1"/>
    <property type="molecule type" value="Genomic_DNA"/>
</dbReference>
<proteinExistence type="predicted"/>
<evidence type="ECO:0000256" key="2">
    <source>
        <dbReference type="SAM" id="MobiDB-lite"/>
    </source>
</evidence>
<comment type="caution">
    <text evidence="3">The sequence shown here is derived from an EMBL/GenBank/DDBJ whole genome shotgun (WGS) entry which is preliminary data.</text>
</comment>
<dbReference type="SUPFAM" id="SSF90257">
    <property type="entry name" value="Myosin rod fragments"/>
    <property type="match status" value="1"/>
</dbReference>
<evidence type="ECO:0000313" key="3">
    <source>
        <dbReference type="EMBL" id="KAK0717344.1"/>
    </source>
</evidence>
<dbReference type="AlphaFoldDB" id="A0AA40AK99"/>
<dbReference type="Proteomes" id="UP001172101">
    <property type="component" value="Unassembled WGS sequence"/>
</dbReference>
<accession>A0AA40AK99</accession>
<protein>
    <submittedName>
        <fullName evidence="3">Uncharacterized protein</fullName>
    </submittedName>
</protein>